<dbReference type="InterPro" id="IPR001128">
    <property type="entry name" value="Cyt_P450"/>
</dbReference>
<dbReference type="GO" id="GO:0020037">
    <property type="term" value="F:heme binding"/>
    <property type="evidence" value="ECO:0007669"/>
    <property type="project" value="InterPro"/>
</dbReference>
<evidence type="ECO:0000256" key="14">
    <source>
        <dbReference type="SAM" id="Phobius"/>
    </source>
</evidence>
<feature type="binding site" description="axial binding residue" evidence="12">
    <location>
        <position position="470"/>
    </location>
    <ligand>
        <name>heme</name>
        <dbReference type="ChEBI" id="CHEBI:30413"/>
    </ligand>
    <ligandPart>
        <name>Fe</name>
        <dbReference type="ChEBI" id="CHEBI:18248"/>
    </ligandPart>
</feature>
<comment type="subcellular location">
    <subcellularLocation>
        <location evidence="2">Endoplasmic reticulum membrane</location>
        <topology evidence="2">Single-pass membrane protein</topology>
    </subcellularLocation>
</comment>
<comment type="cofactor">
    <cofactor evidence="1 12">
        <name>heme</name>
        <dbReference type="ChEBI" id="CHEBI:30413"/>
    </cofactor>
</comment>
<comment type="similarity">
    <text evidence="3 13">Belongs to the cytochrome P450 family.</text>
</comment>
<evidence type="ECO:0000313" key="16">
    <source>
        <dbReference type="Proteomes" id="UP001303889"/>
    </source>
</evidence>
<evidence type="ECO:0000256" key="4">
    <source>
        <dbReference type="ARBA" id="ARBA00022617"/>
    </source>
</evidence>
<keyword evidence="6" id="KW-0256">Endoplasmic reticulum</keyword>
<keyword evidence="9 13" id="KW-0503">Monooxygenase</keyword>
<dbReference type="EMBL" id="MU856151">
    <property type="protein sequence ID" value="KAK3897488.1"/>
    <property type="molecule type" value="Genomic_DNA"/>
</dbReference>
<reference evidence="15" key="2">
    <citation type="submission" date="2023-05" db="EMBL/GenBank/DDBJ databases">
        <authorList>
            <consortium name="Lawrence Berkeley National Laboratory"/>
            <person name="Steindorff A."/>
            <person name="Hensen N."/>
            <person name="Bonometti L."/>
            <person name="Westerberg I."/>
            <person name="Brannstrom I.O."/>
            <person name="Guillou S."/>
            <person name="Cros-Aarteil S."/>
            <person name="Calhoun S."/>
            <person name="Haridas S."/>
            <person name="Kuo A."/>
            <person name="Mondo S."/>
            <person name="Pangilinan J."/>
            <person name="Riley R."/>
            <person name="Labutti K."/>
            <person name="Andreopoulos B."/>
            <person name="Lipzen A."/>
            <person name="Chen C."/>
            <person name="Yanf M."/>
            <person name="Daum C."/>
            <person name="Ng V."/>
            <person name="Clum A."/>
            <person name="Ohm R."/>
            <person name="Martin F."/>
            <person name="Silar P."/>
            <person name="Natvig D."/>
            <person name="Lalanne C."/>
            <person name="Gautier V."/>
            <person name="Ament-Velasquez S.L."/>
            <person name="Kruys A."/>
            <person name="Hutchinson M.I."/>
            <person name="Powell A.J."/>
            <person name="Barry K."/>
            <person name="Miller A.N."/>
            <person name="Grigoriev I.V."/>
            <person name="Debuchy R."/>
            <person name="Gladieux P."/>
            <person name="Thoren M.H."/>
            <person name="Johannesson H."/>
        </authorList>
    </citation>
    <scope>NUCLEOTIDE SEQUENCE</scope>
    <source>
        <strain evidence="15">CBS 103.79</strain>
    </source>
</reference>
<evidence type="ECO:0000256" key="13">
    <source>
        <dbReference type="RuleBase" id="RU000461"/>
    </source>
</evidence>
<dbReference type="FunFam" id="1.10.630.10:FF:000033">
    <property type="entry name" value="14-alpha sterol demethylase"/>
    <property type="match status" value="1"/>
</dbReference>
<accession>A0AAN6MCK3</accession>
<dbReference type="PANTHER" id="PTHR24304:SF2">
    <property type="entry name" value="24-HYDROXYCHOLESTEROL 7-ALPHA-HYDROXYLASE"/>
    <property type="match status" value="1"/>
</dbReference>
<dbReference type="GO" id="GO:0008398">
    <property type="term" value="F:sterol 14-demethylase activity"/>
    <property type="evidence" value="ECO:0007669"/>
    <property type="project" value="UniProtKB-ARBA"/>
</dbReference>
<evidence type="ECO:0000256" key="10">
    <source>
        <dbReference type="ARBA" id="ARBA00023136"/>
    </source>
</evidence>
<keyword evidence="14" id="KW-0812">Transmembrane</keyword>
<sequence>MESLDVINTFYGRLPSHGLVSVPLVAIYTLGTLALAVLANVVRQFLPRKKSEPPLVFHWIPFVGNAIAYGRDPCNFMMRCREKHGDIFTFILLGRKMTVYLGIAGNDFILNGKLRDVSAEDIYRPLTTPVFGTDVVYDCPNAKLVEQKRFVKFGLAQHALESHVRLIEQETLDYLKTSGAFKGRVGVVDAPAVVAQITIFTAGRTLQGVEVRRHLTAEFAQLYHDLDLGFNPLNFILPWAPLPHNRRRDAAHARMRAVYLEIIADRRRRGDLAEQDEPDMIWNLRRCAYRDGTPLPDKEIAHMMITILMAGQHSSSSASAWILLRLAAHPHIAEELYQEQVARCGDGRGSFRPLEYSDLDRMPLLQGAIKETLRVHSSIHSLMRRVKNPLPVPGTEYVVTPGSVLLASPLVTHLSEEYFPDARRWDPHRWERGGAEQEEDEADLVDYGYGVVNKGTGSPYLPFGAGRHRCIGEKFAMVNLCTIVATLVRGFRFGTLDGKDTVPPTDYTSLFSRPTQPARIRWERRFPESV</sequence>
<comment type="pathway">
    <text evidence="11">Steroid metabolism; ergosterol biosynthesis.</text>
</comment>
<protein>
    <submittedName>
        <fullName evidence="15">Cytochrome P450</fullName>
    </submittedName>
</protein>
<evidence type="ECO:0000256" key="2">
    <source>
        <dbReference type="ARBA" id="ARBA00004389"/>
    </source>
</evidence>
<proteinExistence type="inferred from homology"/>
<dbReference type="PRINTS" id="PR00385">
    <property type="entry name" value="P450"/>
</dbReference>
<evidence type="ECO:0000256" key="6">
    <source>
        <dbReference type="ARBA" id="ARBA00022824"/>
    </source>
</evidence>
<comment type="caution">
    <text evidence="15">The sequence shown here is derived from an EMBL/GenBank/DDBJ whole genome shotgun (WGS) entry which is preliminary data.</text>
</comment>
<dbReference type="InterPro" id="IPR050529">
    <property type="entry name" value="CYP450_sterol_14alpha_dmase"/>
</dbReference>
<dbReference type="Gene3D" id="1.10.630.10">
    <property type="entry name" value="Cytochrome P450"/>
    <property type="match status" value="1"/>
</dbReference>
<reference evidence="15" key="1">
    <citation type="journal article" date="2023" name="Mol. Phylogenet. Evol.">
        <title>Genome-scale phylogeny and comparative genomics of the fungal order Sordariales.</title>
        <authorList>
            <person name="Hensen N."/>
            <person name="Bonometti L."/>
            <person name="Westerberg I."/>
            <person name="Brannstrom I.O."/>
            <person name="Guillou S."/>
            <person name="Cros-Aarteil S."/>
            <person name="Calhoun S."/>
            <person name="Haridas S."/>
            <person name="Kuo A."/>
            <person name="Mondo S."/>
            <person name="Pangilinan J."/>
            <person name="Riley R."/>
            <person name="LaButti K."/>
            <person name="Andreopoulos B."/>
            <person name="Lipzen A."/>
            <person name="Chen C."/>
            <person name="Yan M."/>
            <person name="Daum C."/>
            <person name="Ng V."/>
            <person name="Clum A."/>
            <person name="Steindorff A."/>
            <person name="Ohm R.A."/>
            <person name="Martin F."/>
            <person name="Silar P."/>
            <person name="Natvig D.O."/>
            <person name="Lalanne C."/>
            <person name="Gautier V."/>
            <person name="Ament-Velasquez S.L."/>
            <person name="Kruys A."/>
            <person name="Hutchinson M.I."/>
            <person name="Powell A.J."/>
            <person name="Barry K."/>
            <person name="Miller A.N."/>
            <person name="Grigoriev I.V."/>
            <person name="Debuchy R."/>
            <person name="Gladieux P."/>
            <person name="Hiltunen Thoren M."/>
            <person name="Johannesson H."/>
        </authorList>
    </citation>
    <scope>NUCLEOTIDE SEQUENCE</scope>
    <source>
        <strain evidence="15">CBS 103.79</strain>
    </source>
</reference>
<evidence type="ECO:0000256" key="11">
    <source>
        <dbReference type="ARBA" id="ARBA00029435"/>
    </source>
</evidence>
<organism evidence="15 16">
    <name type="scientific">Staphylotrichum tortipilum</name>
    <dbReference type="NCBI Taxonomy" id="2831512"/>
    <lineage>
        <taxon>Eukaryota</taxon>
        <taxon>Fungi</taxon>
        <taxon>Dikarya</taxon>
        <taxon>Ascomycota</taxon>
        <taxon>Pezizomycotina</taxon>
        <taxon>Sordariomycetes</taxon>
        <taxon>Sordariomycetidae</taxon>
        <taxon>Sordariales</taxon>
        <taxon>Chaetomiaceae</taxon>
        <taxon>Staphylotrichum</taxon>
    </lineage>
</organism>
<keyword evidence="7 13" id="KW-0560">Oxidoreductase</keyword>
<keyword evidence="4 12" id="KW-0349">Heme</keyword>
<dbReference type="InterPro" id="IPR002403">
    <property type="entry name" value="Cyt_P450_E_grp-IV"/>
</dbReference>
<dbReference type="PRINTS" id="PR00465">
    <property type="entry name" value="EP450IV"/>
</dbReference>
<feature type="transmembrane region" description="Helical" evidence="14">
    <location>
        <begin position="20"/>
        <end position="42"/>
    </location>
</feature>
<dbReference type="InterPro" id="IPR036396">
    <property type="entry name" value="Cyt_P450_sf"/>
</dbReference>
<name>A0AAN6MCK3_9PEZI</name>
<evidence type="ECO:0000256" key="3">
    <source>
        <dbReference type="ARBA" id="ARBA00010617"/>
    </source>
</evidence>
<evidence type="ECO:0000256" key="12">
    <source>
        <dbReference type="PIRSR" id="PIRSR602403-1"/>
    </source>
</evidence>
<keyword evidence="8 12" id="KW-0408">Iron</keyword>
<evidence type="ECO:0000256" key="5">
    <source>
        <dbReference type="ARBA" id="ARBA00022723"/>
    </source>
</evidence>
<dbReference type="GO" id="GO:0005789">
    <property type="term" value="C:endoplasmic reticulum membrane"/>
    <property type="evidence" value="ECO:0007669"/>
    <property type="project" value="UniProtKB-SubCell"/>
</dbReference>
<dbReference type="AlphaFoldDB" id="A0AAN6MCK3"/>
<dbReference type="InterPro" id="IPR017972">
    <property type="entry name" value="Cyt_P450_CS"/>
</dbReference>
<dbReference type="CDD" id="cd11042">
    <property type="entry name" value="CYP51-like"/>
    <property type="match status" value="1"/>
</dbReference>
<evidence type="ECO:0000256" key="7">
    <source>
        <dbReference type="ARBA" id="ARBA00023002"/>
    </source>
</evidence>
<evidence type="ECO:0000313" key="15">
    <source>
        <dbReference type="EMBL" id="KAK3897488.1"/>
    </source>
</evidence>
<gene>
    <name evidence="15" type="ORF">C8A05DRAFT_19763</name>
</gene>
<keyword evidence="14" id="KW-1133">Transmembrane helix</keyword>
<dbReference type="Proteomes" id="UP001303889">
    <property type="component" value="Unassembled WGS sequence"/>
</dbReference>
<keyword evidence="5 12" id="KW-0479">Metal-binding</keyword>
<dbReference type="PROSITE" id="PS00086">
    <property type="entry name" value="CYTOCHROME_P450"/>
    <property type="match status" value="1"/>
</dbReference>
<keyword evidence="10 14" id="KW-0472">Membrane</keyword>
<evidence type="ECO:0000256" key="8">
    <source>
        <dbReference type="ARBA" id="ARBA00023004"/>
    </source>
</evidence>
<evidence type="ECO:0000256" key="1">
    <source>
        <dbReference type="ARBA" id="ARBA00001971"/>
    </source>
</evidence>
<keyword evidence="16" id="KW-1185">Reference proteome</keyword>
<dbReference type="Pfam" id="PF00067">
    <property type="entry name" value="p450"/>
    <property type="match status" value="1"/>
</dbReference>
<dbReference type="PANTHER" id="PTHR24304">
    <property type="entry name" value="CYTOCHROME P450 FAMILY 7"/>
    <property type="match status" value="1"/>
</dbReference>
<dbReference type="GO" id="GO:0005506">
    <property type="term" value="F:iron ion binding"/>
    <property type="evidence" value="ECO:0007669"/>
    <property type="project" value="InterPro"/>
</dbReference>
<evidence type="ECO:0000256" key="9">
    <source>
        <dbReference type="ARBA" id="ARBA00023033"/>
    </source>
</evidence>
<dbReference type="SUPFAM" id="SSF48264">
    <property type="entry name" value="Cytochrome P450"/>
    <property type="match status" value="1"/>
</dbReference>